<dbReference type="Pfam" id="PF13738">
    <property type="entry name" value="Pyr_redox_3"/>
    <property type="match status" value="1"/>
</dbReference>
<dbReference type="PANTHER" id="PTHR42877">
    <property type="entry name" value="L-ORNITHINE N(5)-MONOOXYGENASE-RELATED"/>
    <property type="match status" value="1"/>
</dbReference>
<dbReference type="InterPro" id="IPR051209">
    <property type="entry name" value="FAD-bind_Monooxygenase_sf"/>
</dbReference>
<accession>A0ABX2JRA6</accession>
<dbReference type="PRINTS" id="PR00419">
    <property type="entry name" value="ADXRDTASE"/>
</dbReference>
<proteinExistence type="predicted"/>
<dbReference type="Proteomes" id="UP000708347">
    <property type="component" value="Unassembled WGS sequence"/>
</dbReference>
<comment type="caution">
    <text evidence="1">The sequence shown here is derived from an EMBL/GenBank/DDBJ whole genome shotgun (WGS) entry which is preliminary data.</text>
</comment>
<organism evidence="1 2">
    <name type="scientific">Mycolicibacterium sphagni</name>
    <dbReference type="NCBI Taxonomy" id="1786"/>
    <lineage>
        <taxon>Bacteria</taxon>
        <taxon>Bacillati</taxon>
        <taxon>Actinomycetota</taxon>
        <taxon>Actinomycetes</taxon>
        <taxon>Mycobacteriales</taxon>
        <taxon>Mycobacteriaceae</taxon>
        <taxon>Mycolicibacterium</taxon>
    </lineage>
</organism>
<evidence type="ECO:0000313" key="2">
    <source>
        <dbReference type="Proteomes" id="UP000708347"/>
    </source>
</evidence>
<reference evidence="1 2" key="1">
    <citation type="submission" date="2019-05" db="EMBL/GenBank/DDBJ databases">
        <title>Mycolicibacterium sphagni ENV482 genome assembly.</title>
        <authorList>
            <person name="Chen W."/>
            <person name="Faulkner N.W."/>
            <person name="Hyman M.R."/>
        </authorList>
    </citation>
    <scope>NUCLEOTIDE SEQUENCE [LARGE SCALE GENOMIC DNA]</scope>
    <source>
        <strain evidence="1 2">ENV482</strain>
    </source>
</reference>
<dbReference type="Gene3D" id="3.50.50.60">
    <property type="entry name" value="FAD/NAD(P)-binding domain"/>
    <property type="match status" value="2"/>
</dbReference>
<dbReference type="SUPFAM" id="SSF51905">
    <property type="entry name" value="FAD/NAD(P)-binding domain"/>
    <property type="match status" value="2"/>
</dbReference>
<protein>
    <submittedName>
        <fullName evidence="1">NAD(P)/FAD-dependent oxidoreductase</fullName>
    </submittedName>
</protein>
<keyword evidence="2" id="KW-1185">Reference proteome</keyword>
<sequence length="483" mass="54064">MRNVRIAIVGAGFSGIAAALKLRAAGHHDIAVYERAADVGGTWLANTYPGVACDAPSHVYSYSFLQDVDWSRRFAPGAEIHAYLRRCVNEGRIADLIHTGIEVRGATWSGGEWSIELSDGRTMHADVVICAVGQLSEPAVPQLTGLSRFRGASFHTAQWRHDIDVADKHVAVVGTGASAIQVIPELAARAKHLTVHQRSAPYVLKKPDAPYSARLHRLYRRLPILRTAARQSIWLYLELITLAYDRWPSALKVLERYHARILRHEVADPKLRERLTPRFGIGCKRILISNDYYAALSRANVTLVTDPIEEVDERGIRTAAADHPSDVIVFATGFRTSPFISSVTIRGRSGTSLADSWAERAGAYLGIAVPDFPNMFLMYGPNTNLGSGSIIHMLESQVGHIVDAVNQLRHDRSDVIEITEAAFRGFLDDLEHRQRTSVWAGCRTWYHDRFGRDTHNWPWLTSTYRRRTRHVRAADYALDRPVR</sequence>
<dbReference type="InterPro" id="IPR036188">
    <property type="entry name" value="FAD/NAD-bd_sf"/>
</dbReference>
<dbReference type="RefSeq" id="WP_174397226.1">
    <property type="nucleotide sequence ID" value="NZ_VBSB01000005.1"/>
</dbReference>
<gene>
    <name evidence="1" type="ORF">FEG63_07060</name>
</gene>
<dbReference type="EMBL" id="VBSB01000005">
    <property type="protein sequence ID" value="NTY59314.1"/>
    <property type="molecule type" value="Genomic_DNA"/>
</dbReference>
<name>A0ABX2JRA6_9MYCO</name>
<evidence type="ECO:0000313" key="1">
    <source>
        <dbReference type="EMBL" id="NTY59314.1"/>
    </source>
</evidence>
<dbReference type="PANTHER" id="PTHR42877:SF4">
    <property type="entry name" value="FAD_NAD(P)-BINDING DOMAIN-CONTAINING PROTEIN-RELATED"/>
    <property type="match status" value="1"/>
</dbReference>